<gene>
    <name evidence="1" type="ORF">SAMN05421849_2575</name>
</gene>
<organism evidence="1 2">
    <name type="scientific">Pontibaca methylaminivorans</name>
    <dbReference type="NCBI Taxonomy" id="515897"/>
    <lineage>
        <taxon>Bacteria</taxon>
        <taxon>Pseudomonadati</taxon>
        <taxon>Pseudomonadota</taxon>
        <taxon>Alphaproteobacteria</taxon>
        <taxon>Rhodobacterales</taxon>
        <taxon>Roseobacteraceae</taxon>
        <taxon>Pontibaca</taxon>
    </lineage>
</organism>
<accession>A0A1R3X842</accession>
<dbReference type="Gene3D" id="3.90.25.10">
    <property type="entry name" value="UDP-galactose 4-epimerase, domain 1"/>
    <property type="match status" value="1"/>
</dbReference>
<dbReference type="STRING" id="515897.SAMN05421849_2575"/>
<dbReference type="AlphaFoldDB" id="A0A1R3X842"/>
<feature type="non-terminal residue" evidence="1">
    <location>
        <position position="1"/>
    </location>
</feature>
<proteinExistence type="predicted"/>
<evidence type="ECO:0000313" key="2">
    <source>
        <dbReference type="Proteomes" id="UP000192455"/>
    </source>
</evidence>
<dbReference type="EMBL" id="FTPS01000004">
    <property type="protein sequence ID" value="SIT87111.1"/>
    <property type="molecule type" value="Genomic_DNA"/>
</dbReference>
<sequence>GDCTRLVSGSQRAGRELGWVPRRSDPGQMIADAWRWHQSGHYKS</sequence>
<protein>
    <submittedName>
        <fullName evidence="1">UDP-glucose 4-epimerase</fullName>
    </submittedName>
</protein>
<evidence type="ECO:0000313" key="1">
    <source>
        <dbReference type="EMBL" id="SIT87111.1"/>
    </source>
</evidence>
<keyword evidence="2" id="KW-1185">Reference proteome</keyword>
<dbReference type="Proteomes" id="UP000192455">
    <property type="component" value="Unassembled WGS sequence"/>
</dbReference>
<reference evidence="1 2" key="1">
    <citation type="submission" date="2017-01" db="EMBL/GenBank/DDBJ databases">
        <authorList>
            <person name="Mah S.A."/>
            <person name="Swanson W.J."/>
            <person name="Moy G.W."/>
            <person name="Vacquier V.D."/>
        </authorList>
    </citation>
    <scope>NUCLEOTIDE SEQUENCE [LARGE SCALE GENOMIC DNA]</scope>
    <source>
        <strain evidence="1 2">DSM 21219</strain>
    </source>
</reference>
<name>A0A1R3X842_9RHOB</name>